<reference evidence="2" key="1">
    <citation type="submission" date="2019-12" db="EMBL/GenBank/DDBJ databases">
        <title>An insight into the sialome of adult female Ixodes ricinus ticks feeding for 6 days.</title>
        <authorList>
            <person name="Perner J."/>
            <person name="Ribeiro J.M.C."/>
        </authorList>
    </citation>
    <scope>NUCLEOTIDE SEQUENCE</scope>
    <source>
        <strain evidence="2">Semi-engorged</strain>
        <tissue evidence="2">Salivary glands</tissue>
    </source>
</reference>
<evidence type="ECO:0000256" key="1">
    <source>
        <dbReference type="SAM" id="SignalP"/>
    </source>
</evidence>
<feature type="chain" id="PRO_5025439908" evidence="1">
    <location>
        <begin position="20"/>
        <end position="144"/>
    </location>
</feature>
<accession>A0A6B0UU88</accession>
<evidence type="ECO:0000313" key="2">
    <source>
        <dbReference type="EMBL" id="MXU93337.1"/>
    </source>
</evidence>
<name>A0A6B0UU88_IXORI</name>
<organism evidence="2">
    <name type="scientific">Ixodes ricinus</name>
    <name type="common">Common tick</name>
    <name type="synonym">Acarus ricinus</name>
    <dbReference type="NCBI Taxonomy" id="34613"/>
    <lineage>
        <taxon>Eukaryota</taxon>
        <taxon>Metazoa</taxon>
        <taxon>Ecdysozoa</taxon>
        <taxon>Arthropoda</taxon>
        <taxon>Chelicerata</taxon>
        <taxon>Arachnida</taxon>
        <taxon>Acari</taxon>
        <taxon>Parasitiformes</taxon>
        <taxon>Ixodida</taxon>
        <taxon>Ixodoidea</taxon>
        <taxon>Ixodidae</taxon>
        <taxon>Ixodinae</taxon>
        <taxon>Ixodes</taxon>
    </lineage>
</organism>
<feature type="signal peptide" evidence="1">
    <location>
        <begin position="1"/>
        <end position="19"/>
    </location>
</feature>
<proteinExistence type="predicted"/>
<protein>
    <submittedName>
        <fullName evidence="2">Putative secreted protein</fullName>
    </submittedName>
</protein>
<keyword evidence="1" id="KW-0732">Signal</keyword>
<sequence>MRLYYRRFSLFNLFASAQGVFVLPSDVAALQRFSAGRPAFSPLIYPKHSWCRVFGTGQRSFLTREVLECRKARPQKTKKQQKKTFLHNYYCCFWFVVKQTYFISSIYSSFQLALFMWLRGDLYLRRAGEIDSPFPGGHRRMSNW</sequence>
<dbReference type="AlphaFoldDB" id="A0A6B0UU88"/>
<dbReference type="EMBL" id="GIFC01011254">
    <property type="protein sequence ID" value="MXU93337.1"/>
    <property type="molecule type" value="Transcribed_RNA"/>
</dbReference>